<evidence type="ECO:0000256" key="3">
    <source>
        <dbReference type="ARBA" id="ARBA00023125"/>
    </source>
</evidence>
<dbReference type="GO" id="GO:0008270">
    <property type="term" value="F:zinc ion binding"/>
    <property type="evidence" value="ECO:0007669"/>
    <property type="project" value="InterPro"/>
</dbReference>
<protein>
    <recommendedName>
        <fullName evidence="6">Zn(2)-C6 fungal-type domain-containing protein</fullName>
    </recommendedName>
</protein>
<dbReference type="InterPro" id="IPR036864">
    <property type="entry name" value="Zn2-C6_fun-type_DNA-bd_sf"/>
</dbReference>
<dbReference type="Proteomes" id="UP000799423">
    <property type="component" value="Unassembled WGS sequence"/>
</dbReference>
<evidence type="ECO:0000256" key="5">
    <source>
        <dbReference type="ARBA" id="ARBA00023242"/>
    </source>
</evidence>
<dbReference type="CDD" id="cd00067">
    <property type="entry name" value="GAL4"/>
    <property type="match status" value="1"/>
</dbReference>
<sequence length="408" mass="44199">MANPSGTTALKLRDSCEACAASKVKCHKQKPTCSRCQRRGAACHYLATKRAGRRYGSQRVDSTQFSPVAASGPHLEHFDLDSWFGTSTTMASTHSSNDDIFLRQLLSPTASSIGTTSLQSSAVNLGSGESNEDMFISQSMSAVTAPCTPSNSLRPGSGVLSPGNLSMDIDDYLPSSLSLWAPRIHETSSLETLPPLNLGTEPQSSGPDVTTTVLDTCLTRATRIMQHQFRQETLENSNTSCELQEQDRRTNATGPALDVVIDTNKQSIDQVGTMLQCQCLQDGYLLTILSLIVFKVLDSYGAAASAPDAKKADADALEDDAQRMAAQRVLGELHRVQRLVNQLSIKIKSHTATGPQEKVPGVPTPCEQKKEGEAFLPFSTVMLSQLEKDMRKRLKGLCLGMAAYLRRD</sequence>
<name>A0A6A7ARL6_9PLEO</name>
<evidence type="ECO:0000313" key="7">
    <source>
        <dbReference type="EMBL" id="KAF2844839.1"/>
    </source>
</evidence>
<feature type="domain" description="Zn(2)-C6 fungal-type" evidence="6">
    <location>
        <begin position="15"/>
        <end position="45"/>
    </location>
</feature>
<keyword evidence="4" id="KW-0804">Transcription</keyword>
<gene>
    <name evidence="7" type="ORF">T440DRAFT_301313</name>
</gene>
<organism evidence="7 8">
    <name type="scientific">Plenodomus tracheiphilus IPT5</name>
    <dbReference type="NCBI Taxonomy" id="1408161"/>
    <lineage>
        <taxon>Eukaryota</taxon>
        <taxon>Fungi</taxon>
        <taxon>Dikarya</taxon>
        <taxon>Ascomycota</taxon>
        <taxon>Pezizomycotina</taxon>
        <taxon>Dothideomycetes</taxon>
        <taxon>Pleosporomycetidae</taxon>
        <taxon>Pleosporales</taxon>
        <taxon>Pleosporineae</taxon>
        <taxon>Leptosphaeriaceae</taxon>
        <taxon>Plenodomus</taxon>
    </lineage>
</organism>
<dbReference type="SUPFAM" id="SSF57701">
    <property type="entry name" value="Zn2/Cys6 DNA-binding domain"/>
    <property type="match status" value="1"/>
</dbReference>
<dbReference type="InterPro" id="IPR050675">
    <property type="entry name" value="OAF3"/>
</dbReference>
<dbReference type="GO" id="GO:0005634">
    <property type="term" value="C:nucleus"/>
    <property type="evidence" value="ECO:0007669"/>
    <property type="project" value="InterPro"/>
</dbReference>
<dbReference type="Gene3D" id="4.10.240.10">
    <property type="entry name" value="Zn(2)-C6 fungal-type DNA-binding domain"/>
    <property type="match status" value="1"/>
</dbReference>
<keyword evidence="8" id="KW-1185">Reference proteome</keyword>
<dbReference type="GO" id="GO:0003677">
    <property type="term" value="F:DNA binding"/>
    <property type="evidence" value="ECO:0007669"/>
    <property type="project" value="UniProtKB-KW"/>
</dbReference>
<keyword evidence="1" id="KW-0479">Metal-binding</keyword>
<dbReference type="GO" id="GO:0045122">
    <property type="term" value="P:aflatoxin biosynthetic process"/>
    <property type="evidence" value="ECO:0007669"/>
    <property type="project" value="InterPro"/>
</dbReference>
<dbReference type="InterPro" id="IPR001138">
    <property type="entry name" value="Zn2Cys6_DnaBD"/>
</dbReference>
<dbReference type="PROSITE" id="PS50048">
    <property type="entry name" value="ZN2_CY6_FUNGAL_2"/>
    <property type="match status" value="1"/>
</dbReference>
<evidence type="ECO:0000313" key="8">
    <source>
        <dbReference type="Proteomes" id="UP000799423"/>
    </source>
</evidence>
<reference evidence="7" key="1">
    <citation type="submission" date="2020-01" db="EMBL/GenBank/DDBJ databases">
        <authorList>
            <consortium name="DOE Joint Genome Institute"/>
            <person name="Haridas S."/>
            <person name="Albert R."/>
            <person name="Binder M."/>
            <person name="Bloem J."/>
            <person name="Labutti K."/>
            <person name="Salamov A."/>
            <person name="Andreopoulos B."/>
            <person name="Baker S.E."/>
            <person name="Barry K."/>
            <person name="Bills G."/>
            <person name="Bluhm B.H."/>
            <person name="Cannon C."/>
            <person name="Castanera R."/>
            <person name="Culley D.E."/>
            <person name="Daum C."/>
            <person name="Ezra D."/>
            <person name="Gonzalez J.B."/>
            <person name="Henrissat B."/>
            <person name="Kuo A."/>
            <person name="Liang C."/>
            <person name="Lipzen A."/>
            <person name="Lutzoni F."/>
            <person name="Magnuson J."/>
            <person name="Mondo S."/>
            <person name="Nolan M."/>
            <person name="Ohm R."/>
            <person name="Pangilinan J."/>
            <person name="Park H.-J."/>
            <person name="Ramirez L."/>
            <person name="Alfaro M."/>
            <person name="Sun H."/>
            <person name="Tritt A."/>
            <person name="Yoshinaga Y."/>
            <person name="Zwiers L.-H."/>
            <person name="Turgeon B.G."/>
            <person name="Goodwin S.B."/>
            <person name="Spatafora J.W."/>
            <person name="Crous P.W."/>
            <person name="Grigoriev I.V."/>
        </authorList>
    </citation>
    <scope>NUCLEOTIDE SEQUENCE</scope>
    <source>
        <strain evidence="7">IPT5</strain>
    </source>
</reference>
<dbReference type="PANTHER" id="PTHR31069:SF31">
    <property type="entry name" value="MONODICTYPHENONE CLUSTER TRANSCRIPTION FACTOR-RELATED"/>
    <property type="match status" value="1"/>
</dbReference>
<dbReference type="PANTHER" id="PTHR31069">
    <property type="entry name" value="OLEATE-ACTIVATED TRANSCRIPTION FACTOR 1-RELATED"/>
    <property type="match status" value="1"/>
</dbReference>
<proteinExistence type="predicted"/>
<dbReference type="GO" id="GO:0000981">
    <property type="term" value="F:DNA-binding transcription factor activity, RNA polymerase II-specific"/>
    <property type="evidence" value="ECO:0007669"/>
    <property type="project" value="InterPro"/>
</dbReference>
<keyword evidence="5" id="KW-0539">Nucleus</keyword>
<evidence type="ECO:0000256" key="2">
    <source>
        <dbReference type="ARBA" id="ARBA00023015"/>
    </source>
</evidence>
<dbReference type="Pfam" id="PF08493">
    <property type="entry name" value="AflR"/>
    <property type="match status" value="1"/>
</dbReference>
<dbReference type="SMART" id="SM00066">
    <property type="entry name" value="GAL4"/>
    <property type="match status" value="1"/>
</dbReference>
<dbReference type="OrthoDB" id="2328572at2759"/>
<keyword evidence="2" id="KW-0805">Transcription regulation</keyword>
<evidence type="ECO:0000256" key="4">
    <source>
        <dbReference type="ARBA" id="ARBA00023163"/>
    </source>
</evidence>
<evidence type="ECO:0000256" key="1">
    <source>
        <dbReference type="ARBA" id="ARBA00022723"/>
    </source>
</evidence>
<dbReference type="EMBL" id="MU006362">
    <property type="protein sequence ID" value="KAF2844839.1"/>
    <property type="molecule type" value="Genomic_DNA"/>
</dbReference>
<dbReference type="Pfam" id="PF00172">
    <property type="entry name" value="Zn_clus"/>
    <property type="match status" value="1"/>
</dbReference>
<evidence type="ECO:0000259" key="6">
    <source>
        <dbReference type="PROSITE" id="PS50048"/>
    </source>
</evidence>
<keyword evidence="3" id="KW-0238">DNA-binding</keyword>
<dbReference type="AlphaFoldDB" id="A0A6A7ARL6"/>
<dbReference type="InterPro" id="IPR013700">
    <property type="entry name" value="AflR"/>
</dbReference>
<accession>A0A6A7ARL6</accession>
<dbReference type="PROSITE" id="PS00463">
    <property type="entry name" value="ZN2_CY6_FUNGAL_1"/>
    <property type="match status" value="1"/>
</dbReference>
<dbReference type="PRINTS" id="PR00755">
    <property type="entry name" value="AFLATOXINBRP"/>
</dbReference>